<evidence type="ECO:0000313" key="2">
    <source>
        <dbReference type="Proteomes" id="UP000027451"/>
    </source>
</evidence>
<sequence length="152" mass="17440">METQERQLENSMSENRPFLDLTRNRFVKHSGEFTLYGTWCNSTDGDTEPCLVILPRFRRIGAKPCCIALSSAFKYNDARYLVRISDHFLREMGMEPGLTATHKLANLIHDHLQDLIEMPPEPTEAVVVGEAHVDTGEGRRKIEFIDHQQARL</sequence>
<evidence type="ECO:0000313" key="1">
    <source>
        <dbReference type="EMBL" id="KDR25953.1"/>
    </source>
</evidence>
<dbReference type="EMBL" id="JFHD01000040">
    <property type="protein sequence ID" value="KDR25953.1"/>
    <property type="molecule type" value="Genomic_DNA"/>
</dbReference>
<proteinExistence type="predicted"/>
<name>A0A656Q9L0_9BURK</name>
<gene>
    <name evidence="1" type="ORF">BG60_26425</name>
</gene>
<keyword evidence="2" id="KW-1185">Reference proteome</keyword>
<dbReference type="AlphaFoldDB" id="A0A656Q9L0"/>
<organism evidence="1 2">
    <name type="scientific">Caballeronia zhejiangensis</name>
    <dbReference type="NCBI Taxonomy" id="871203"/>
    <lineage>
        <taxon>Bacteria</taxon>
        <taxon>Pseudomonadati</taxon>
        <taxon>Pseudomonadota</taxon>
        <taxon>Betaproteobacteria</taxon>
        <taxon>Burkholderiales</taxon>
        <taxon>Burkholderiaceae</taxon>
        <taxon>Caballeronia</taxon>
    </lineage>
</organism>
<reference evidence="1 2" key="1">
    <citation type="submission" date="2014-03" db="EMBL/GenBank/DDBJ databases">
        <title>Draft Genome Sequences of Four Burkholderia Strains.</title>
        <authorList>
            <person name="Liu X.Y."/>
            <person name="Li C.X."/>
            <person name="Xu J.H."/>
        </authorList>
    </citation>
    <scope>NUCLEOTIDE SEQUENCE [LARGE SCALE GENOMIC DNA]</scope>
    <source>
        <strain evidence="1 2">OP-1</strain>
    </source>
</reference>
<accession>A0A656Q9L0</accession>
<protein>
    <submittedName>
        <fullName evidence="1">Uncharacterized protein</fullName>
    </submittedName>
</protein>
<dbReference type="Proteomes" id="UP000027451">
    <property type="component" value="Unassembled WGS sequence"/>
</dbReference>
<comment type="caution">
    <text evidence="1">The sequence shown here is derived from an EMBL/GenBank/DDBJ whole genome shotgun (WGS) entry which is preliminary data.</text>
</comment>